<evidence type="ECO:0000313" key="1">
    <source>
        <dbReference type="EMBL" id="SDA76486.1"/>
    </source>
</evidence>
<dbReference type="RefSeq" id="WP_092729970.1">
    <property type="nucleotide sequence ID" value="NZ_FMXE01000013.1"/>
</dbReference>
<protein>
    <submittedName>
        <fullName evidence="1">EcsC protein family protein</fullName>
    </submittedName>
</protein>
<gene>
    <name evidence="1" type="ORF">SAMN03080617_02179</name>
</gene>
<dbReference type="InterPro" id="IPR024787">
    <property type="entry name" value="EcsC"/>
</dbReference>
<keyword evidence="2" id="KW-1185">Reference proteome</keyword>
<dbReference type="Proteomes" id="UP000198756">
    <property type="component" value="Unassembled WGS sequence"/>
</dbReference>
<sequence length="253" mass="29039">MDSYQHYVDAELGLWLYEMKKPPGLFSRLTHGVQGKINRVIPEKVHRVITTAIENMVKAVITGSSWIVPKSDPMLLLKDSEMRVRERIKWYRNTASAEGALTGAGGILLGFADFPAFLTIKMKMLFDIAALYGANTKDYHERLFLLYIFQLSFSDQNRRNELIGLIENWNSFKSDLPKEIGDFDWRTFQLDYRDYIDLAKLAQLIPIIGAGVGAIANYRLTEHLGRFAMNAYRLRILKCNQVAIETEKQNNPE</sequence>
<evidence type="ECO:0000313" key="2">
    <source>
        <dbReference type="Proteomes" id="UP000198756"/>
    </source>
</evidence>
<dbReference type="PANTHER" id="PTHR41260">
    <property type="entry name" value="PROTEIN ECSC"/>
    <property type="match status" value="1"/>
</dbReference>
<dbReference type="EMBL" id="FMXE01000013">
    <property type="protein sequence ID" value="SDA76486.1"/>
    <property type="molecule type" value="Genomic_DNA"/>
</dbReference>
<organism evidence="1 2">
    <name type="scientific">Algoriphagus alkaliphilus</name>
    <dbReference type="NCBI Taxonomy" id="279824"/>
    <lineage>
        <taxon>Bacteria</taxon>
        <taxon>Pseudomonadati</taxon>
        <taxon>Bacteroidota</taxon>
        <taxon>Cytophagia</taxon>
        <taxon>Cytophagales</taxon>
        <taxon>Cyclobacteriaceae</taxon>
        <taxon>Algoriphagus</taxon>
    </lineage>
</organism>
<dbReference type="Pfam" id="PF12787">
    <property type="entry name" value="EcsC"/>
    <property type="match status" value="1"/>
</dbReference>
<name>A0A1G5Y2R9_9BACT</name>
<dbReference type="AlphaFoldDB" id="A0A1G5Y2R9"/>
<dbReference type="PANTHER" id="PTHR41260:SF1">
    <property type="entry name" value="PROTEIN ECSC"/>
    <property type="match status" value="1"/>
</dbReference>
<accession>A0A1G5Y2R9</accession>
<dbReference type="STRING" id="279824.SAMN03080617_02179"/>
<reference evidence="2" key="1">
    <citation type="submission" date="2016-10" db="EMBL/GenBank/DDBJ databases">
        <authorList>
            <person name="Varghese N."/>
            <person name="Submissions S."/>
        </authorList>
    </citation>
    <scope>NUCLEOTIDE SEQUENCE [LARGE SCALE GENOMIC DNA]</scope>
    <source>
        <strain evidence="2">DSM 22703</strain>
    </source>
</reference>
<proteinExistence type="predicted"/>
<dbReference type="OrthoDB" id="1705901at2"/>